<keyword evidence="4" id="KW-0765">Sulfation</keyword>
<dbReference type="PANTHER" id="PTHR10786:SF0">
    <property type="entry name" value="CHOLECYSTOKININ"/>
    <property type="match status" value="1"/>
</dbReference>
<evidence type="ECO:0000256" key="4">
    <source>
        <dbReference type="ARBA" id="ARBA00022641"/>
    </source>
</evidence>
<sequence>MRKHPAGCASSAQGTQGPSLPLWLYKCHSCTFWRSYHLSVSEITLYWTLYWRLHSLTGEQGCGLTDAMNVGICVCVLLAAVSSSCMGRLSHSQDQGKVVPSQFDSAMSPQYTRHTRSVPQGNQLTPFSKPAEDEANTRTSLRELLARLLSKNGSFQKNSSLSSRASGPGPKHRIKDRDYLGWMDFGRRSAEEYEEYSS</sequence>
<gene>
    <name evidence="10" type="ORF">UPYG_G00155130</name>
</gene>
<evidence type="ECO:0000313" key="11">
    <source>
        <dbReference type="Proteomes" id="UP001557470"/>
    </source>
</evidence>
<feature type="region of interest" description="Disordered" evidence="8">
    <location>
        <begin position="155"/>
        <end position="176"/>
    </location>
</feature>
<evidence type="ECO:0000313" key="10">
    <source>
        <dbReference type="EMBL" id="KAL0985294.1"/>
    </source>
</evidence>
<dbReference type="AlphaFoldDB" id="A0ABD0X2E9"/>
<feature type="compositionally biased region" description="Polar residues" evidence="8">
    <location>
        <begin position="155"/>
        <end position="165"/>
    </location>
</feature>
<dbReference type="EMBL" id="JAGEUA010000004">
    <property type="protein sequence ID" value="KAL0985294.1"/>
    <property type="molecule type" value="Genomic_DNA"/>
</dbReference>
<dbReference type="GO" id="GO:0005576">
    <property type="term" value="C:extracellular region"/>
    <property type="evidence" value="ECO:0007669"/>
    <property type="project" value="UniProtKB-SubCell"/>
</dbReference>
<accession>A0ABD0X2E9</accession>
<comment type="subcellular location">
    <subcellularLocation>
        <location evidence="1 7">Secreted</location>
    </subcellularLocation>
</comment>
<dbReference type="Proteomes" id="UP001557470">
    <property type="component" value="Unassembled WGS sequence"/>
</dbReference>
<feature type="domain" description="Gastrin/cholecystokinin peptide hormone" evidence="9">
    <location>
        <begin position="71"/>
        <end position="196"/>
    </location>
</feature>
<protein>
    <recommendedName>
        <fullName evidence="9">Gastrin/cholecystokinin peptide hormone domain-containing protein</fullName>
    </recommendedName>
</protein>
<dbReference type="InterPro" id="IPR013152">
    <property type="entry name" value="Gastrin/cholecystokinin_CS"/>
</dbReference>
<dbReference type="SMART" id="SM00029">
    <property type="entry name" value="GASTRIN"/>
    <property type="match status" value="1"/>
</dbReference>
<organism evidence="10 11">
    <name type="scientific">Umbra pygmaea</name>
    <name type="common">Eastern mudminnow</name>
    <dbReference type="NCBI Taxonomy" id="75934"/>
    <lineage>
        <taxon>Eukaryota</taxon>
        <taxon>Metazoa</taxon>
        <taxon>Chordata</taxon>
        <taxon>Craniata</taxon>
        <taxon>Vertebrata</taxon>
        <taxon>Euteleostomi</taxon>
        <taxon>Actinopterygii</taxon>
        <taxon>Neopterygii</taxon>
        <taxon>Teleostei</taxon>
        <taxon>Protacanthopterygii</taxon>
        <taxon>Esociformes</taxon>
        <taxon>Umbridae</taxon>
        <taxon>Umbra</taxon>
    </lineage>
</organism>
<keyword evidence="5" id="KW-0165">Cleavage on pair of basic residues</keyword>
<dbReference type="InterPro" id="IPR001651">
    <property type="entry name" value="Gastrin/CCK"/>
</dbReference>
<evidence type="ECO:0000256" key="6">
    <source>
        <dbReference type="ARBA" id="ARBA00022815"/>
    </source>
</evidence>
<evidence type="ECO:0000256" key="8">
    <source>
        <dbReference type="SAM" id="MobiDB-lite"/>
    </source>
</evidence>
<evidence type="ECO:0000256" key="5">
    <source>
        <dbReference type="ARBA" id="ARBA00022685"/>
    </source>
</evidence>
<comment type="similarity">
    <text evidence="2 7">Belongs to the gastrin/cholecystokinin family.</text>
</comment>
<feature type="region of interest" description="Disordered" evidence="8">
    <location>
        <begin position="114"/>
        <end position="136"/>
    </location>
</feature>
<keyword evidence="3" id="KW-0964">Secreted</keyword>
<proteinExistence type="inferred from homology"/>
<dbReference type="InterPro" id="IPR015499">
    <property type="entry name" value="CCK-like"/>
</dbReference>
<name>A0ABD0X2E9_UMBPY</name>
<evidence type="ECO:0000256" key="1">
    <source>
        <dbReference type="ARBA" id="ARBA00004613"/>
    </source>
</evidence>
<dbReference type="PROSITE" id="PS00259">
    <property type="entry name" value="GASTRIN"/>
    <property type="match status" value="1"/>
</dbReference>
<dbReference type="PANTHER" id="PTHR10786">
    <property type="entry name" value="CHOLECYSTOKININ"/>
    <property type="match status" value="1"/>
</dbReference>
<keyword evidence="6" id="KW-0027">Amidation</keyword>
<feature type="compositionally biased region" description="Polar residues" evidence="8">
    <location>
        <begin position="114"/>
        <end position="126"/>
    </location>
</feature>
<reference evidence="10 11" key="1">
    <citation type="submission" date="2024-06" db="EMBL/GenBank/DDBJ databases">
        <authorList>
            <person name="Pan Q."/>
            <person name="Wen M."/>
            <person name="Jouanno E."/>
            <person name="Zahm M."/>
            <person name="Klopp C."/>
            <person name="Cabau C."/>
            <person name="Louis A."/>
            <person name="Berthelot C."/>
            <person name="Parey E."/>
            <person name="Roest Crollius H."/>
            <person name="Montfort J."/>
            <person name="Robinson-Rechavi M."/>
            <person name="Bouchez O."/>
            <person name="Lampietro C."/>
            <person name="Lopez Roques C."/>
            <person name="Donnadieu C."/>
            <person name="Postlethwait J."/>
            <person name="Bobe J."/>
            <person name="Verreycken H."/>
            <person name="Guiguen Y."/>
        </authorList>
    </citation>
    <scope>NUCLEOTIDE SEQUENCE [LARGE SCALE GENOMIC DNA]</scope>
    <source>
        <strain evidence="10">Up_M1</strain>
        <tissue evidence="10">Testis</tissue>
    </source>
</reference>
<evidence type="ECO:0000256" key="2">
    <source>
        <dbReference type="ARBA" id="ARBA00006273"/>
    </source>
</evidence>
<keyword evidence="11" id="KW-1185">Reference proteome</keyword>
<comment type="caution">
    <text evidence="10">The sequence shown here is derived from an EMBL/GenBank/DDBJ whole genome shotgun (WGS) entry which is preliminary data.</text>
</comment>
<dbReference type="Pfam" id="PF00918">
    <property type="entry name" value="Gastrin"/>
    <property type="match status" value="1"/>
</dbReference>
<evidence type="ECO:0000259" key="9">
    <source>
        <dbReference type="Pfam" id="PF00918"/>
    </source>
</evidence>
<evidence type="ECO:0000256" key="3">
    <source>
        <dbReference type="ARBA" id="ARBA00022525"/>
    </source>
</evidence>
<evidence type="ECO:0000256" key="7">
    <source>
        <dbReference type="RuleBase" id="RU004362"/>
    </source>
</evidence>